<dbReference type="KEGG" id="dhe:111592754"/>
<dbReference type="GeneID" id="111592754"/>
<feature type="compositionally biased region" description="Polar residues" evidence="1">
    <location>
        <begin position="151"/>
        <end position="162"/>
    </location>
</feature>
<name>A0A6J1L7I6_DROHY</name>
<dbReference type="AlphaFoldDB" id="A0A6J1L7I6"/>
<gene>
    <name evidence="3" type="primary">LOC111592754</name>
</gene>
<dbReference type="OrthoDB" id="25391at2759"/>
<accession>A0A6J1L7I6</accession>
<dbReference type="RefSeq" id="XP_023160923.2">
    <property type="nucleotide sequence ID" value="XM_023305155.2"/>
</dbReference>
<feature type="region of interest" description="Disordered" evidence="1">
    <location>
        <begin position="126"/>
        <end position="162"/>
    </location>
</feature>
<proteinExistence type="predicted"/>
<evidence type="ECO:0000313" key="3">
    <source>
        <dbReference type="RefSeq" id="XP_023160923.2"/>
    </source>
</evidence>
<feature type="compositionally biased region" description="Low complexity" evidence="1">
    <location>
        <begin position="126"/>
        <end position="150"/>
    </location>
</feature>
<evidence type="ECO:0000313" key="2">
    <source>
        <dbReference type="Proteomes" id="UP000504633"/>
    </source>
</evidence>
<reference evidence="3" key="1">
    <citation type="submission" date="2025-08" db="UniProtKB">
        <authorList>
            <consortium name="RefSeq"/>
        </authorList>
    </citation>
    <scope>IDENTIFICATION</scope>
    <source>
        <strain evidence="3">15085-1641.00</strain>
        <tissue evidence="3">Whole body</tissue>
    </source>
</reference>
<protein>
    <submittedName>
        <fullName evidence="3">Uncharacterized protein LOC111592754</fullName>
    </submittedName>
</protein>
<dbReference type="Proteomes" id="UP000504633">
    <property type="component" value="Unplaced"/>
</dbReference>
<dbReference type="OMA" id="CALEMGM"/>
<feature type="region of interest" description="Disordered" evidence="1">
    <location>
        <begin position="46"/>
        <end position="81"/>
    </location>
</feature>
<feature type="compositionally biased region" description="Basic and acidic residues" evidence="1">
    <location>
        <begin position="59"/>
        <end position="74"/>
    </location>
</feature>
<evidence type="ECO:0000256" key="1">
    <source>
        <dbReference type="SAM" id="MobiDB-lite"/>
    </source>
</evidence>
<sequence>MCMGGGRATVNNCFSKLFESRISVHNMPRRRRPRCKVKPLIALHDDAAGDSEASQEEQIESKSDDVDMPTDTHDPPTSVPASDWEYRLFPELHNQLPSLPTFTDIFGQHSDVLYQESVSALLPETGQGQVAGQQQQEQQEAEPAAVSPASRSSTPEQLNGTTRTLLPDIFGIGGLVANLRASRSNNANAIQLVTGEDLTTYGLDLASQGDIYVHFNGPFTQQPAGRSSANCALELGMRGMRDAMDKYPSRPPIWEPFVPETRNLGLILPLDSAPKLSMTKLSQPPSHEKSA</sequence>
<dbReference type="Gene3D" id="2.30.30.1020">
    <property type="entry name" value="CCR4-NOT complex subunit 2/3/5, C-terminal domain"/>
    <property type="match status" value="1"/>
</dbReference>
<dbReference type="InterPro" id="IPR038635">
    <property type="entry name" value="CCR4-NOT_su2/3/5_C_sf"/>
</dbReference>
<organism evidence="2 3">
    <name type="scientific">Drosophila hydei</name>
    <name type="common">Fruit fly</name>
    <dbReference type="NCBI Taxonomy" id="7224"/>
    <lineage>
        <taxon>Eukaryota</taxon>
        <taxon>Metazoa</taxon>
        <taxon>Ecdysozoa</taxon>
        <taxon>Arthropoda</taxon>
        <taxon>Hexapoda</taxon>
        <taxon>Insecta</taxon>
        <taxon>Pterygota</taxon>
        <taxon>Neoptera</taxon>
        <taxon>Endopterygota</taxon>
        <taxon>Diptera</taxon>
        <taxon>Brachycera</taxon>
        <taxon>Muscomorpha</taxon>
        <taxon>Ephydroidea</taxon>
        <taxon>Drosophilidae</taxon>
        <taxon>Drosophila</taxon>
    </lineage>
</organism>
<keyword evidence="2" id="KW-1185">Reference proteome</keyword>